<dbReference type="PANTHER" id="PTHR30055:SF234">
    <property type="entry name" value="HTH-TYPE TRANSCRIPTIONAL REGULATOR BETI"/>
    <property type="match status" value="1"/>
</dbReference>
<protein>
    <submittedName>
        <fullName evidence="6">Transcriptional regulator, TetR family</fullName>
    </submittedName>
</protein>
<dbReference type="Pfam" id="PF00440">
    <property type="entry name" value="TetR_N"/>
    <property type="match status" value="1"/>
</dbReference>
<dbReference type="Proteomes" id="UP000195913">
    <property type="component" value="Unassembled WGS sequence"/>
</dbReference>
<dbReference type="EMBL" id="FUHW01000020">
    <property type="protein sequence ID" value="SJM56872.1"/>
    <property type="molecule type" value="Genomic_DNA"/>
</dbReference>
<organism evidence="6 7">
    <name type="scientific">Arthrobacter rhombi</name>
    <dbReference type="NCBI Taxonomy" id="71253"/>
    <lineage>
        <taxon>Bacteria</taxon>
        <taxon>Bacillati</taxon>
        <taxon>Actinomycetota</taxon>
        <taxon>Actinomycetes</taxon>
        <taxon>Micrococcales</taxon>
        <taxon>Micrococcaceae</taxon>
        <taxon>Arthrobacter</taxon>
    </lineage>
</organism>
<evidence type="ECO:0000259" key="5">
    <source>
        <dbReference type="PROSITE" id="PS50977"/>
    </source>
</evidence>
<feature type="domain" description="HTH tetR-type" evidence="5">
    <location>
        <begin position="1"/>
        <end position="55"/>
    </location>
</feature>
<dbReference type="PROSITE" id="PS50977">
    <property type="entry name" value="HTH_TETR_2"/>
    <property type="match status" value="1"/>
</dbReference>
<dbReference type="AlphaFoldDB" id="A0A1R4FM81"/>
<gene>
    <name evidence="6" type="ORF">FM101_04655</name>
</gene>
<keyword evidence="3" id="KW-0804">Transcription</keyword>
<reference evidence="6 7" key="1">
    <citation type="submission" date="2017-02" db="EMBL/GenBank/DDBJ databases">
        <authorList>
            <person name="Peterson S.W."/>
        </authorList>
    </citation>
    <scope>NUCLEOTIDE SEQUENCE [LARGE SCALE GENOMIC DNA]</scope>
    <source>
        <strain evidence="6 7">B Ar 00.02</strain>
    </source>
</reference>
<feature type="DNA-binding region" description="H-T-H motif" evidence="4">
    <location>
        <begin position="18"/>
        <end position="37"/>
    </location>
</feature>
<dbReference type="InterPro" id="IPR009057">
    <property type="entry name" value="Homeodomain-like_sf"/>
</dbReference>
<dbReference type="Gene3D" id="1.10.357.10">
    <property type="entry name" value="Tetracycline Repressor, domain 2"/>
    <property type="match status" value="1"/>
</dbReference>
<evidence type="ECO:0000313" key="7">
    <source>
        <dbReference type="Proteomes" id="UP000195913"/>
    </source>
</evidence>
<dbReference type="GO" id="GO:0000976">
    <property type="term" value="F:transcription cis-regulatory region binding"/>
    <property type="evidence" value="ECO:0007669"/>
    <property type="project" value="TreeGrafter"/>
</dbReference>
<dbReference type="PANTHER" id="PTHR30055">
    <property type="entry name" value="HTH-TYPE TRANSCRIPTIONAL REGULATOR RUTR"/>
    <property type="match status" value="1"/>
</dbReference>
<dbReference type="SUPFAM" id="SSF46689">
    <property type="entry name" value="Homeodomain-like"/>
    <property type="match status" value="1"/>
</dbReference>
<keyword evidence="7" id="KW-1185">Reference proteome</keyword>
<evidence type="ECO:0000256" key="2">
    <source>
        <dbReference type="ARBA" id="ARBA00023125"/>
    </source>
</evidence>
<keyword evidence="1" id="KW-0805">Transcription regulation</keyword>
<evidence type="ECO:0000256" key="1">
    <source>
        <dbReference type="ARBA" id="ARBA00023015"/>
    </source>
</evidence>
<keyword evidence="2 4" id="KW-0238">DNA-binding</keyword>
<dbReference type="InterPro" id="IPR050109">
    <property type="entry name" value="HTH-type_TetR-like_transc_reg"/>
</dbReference>
<proteinExistence type="predicted"/>
<evidence type="ECO:0000313" key="6">
    <source>
        <dbReference type="EMBL" id="SJM56872.1"/>
    </source>
</evidence>
<evidence type="ECO:0000256" key="3">
    <source>
        <dbReference type="ARBA" id="ARBA00023163"/>
    </source>
</evidence>
<name>A0A1R4FM81_9MICC</name>
<accession>A0A1R4FM81</accession>
<sequence length="176" mass="18936">MIATSAIPLYLEQGASVTSRQLADHLGIAEGTIFRVFGDKAALVRSVVDAFFDQTHQGLGPELEDPDLDVEQKLRVLIRNARARARGVFTMISLLEPGEAHEYMKHRREGHFEQTAAAAFAADAAQLNIPPQKLGALIRLLVIAASAPRMGGGDPLSDDELVDFALHGIIGQAGKD</sequence>
<dbReference type="InterPro" id="IPR001647">
    <property type="entry name" value="HTH_TetR"/>
</dbReference>
<evidence type="ECO:0000256" key="4">
    <source>
        <dbReference type="PROSITE-ProRule" id="PRU00335"/>
    </source>
</evidence>
<dbReference type="GO" id="GO:0003700">
    <property type="term" value="F:DNA-binding transcription factor activity"/>
    <property type="evidence" value="ECO:0007669"/>
    <property type="project" value="TreeGrafter"/>
</dbReference>